<evidence type="ECO:0000256" key="1">
    <source>
        <dbReference type="SAM" id="MobiDB-lite"/>
    </source>
</evidence>
<sequence>MRQLIPRLLRRLKERSVAGETIRPLRPPALGAKSLRRPLPPPPVFSASGRSRSILLDEINPITKPKLYRRHKSLPPQVRLPDSQKTRTVSRNGTVEDDVRREMTAEEREWYANPYLRMLSTPIRRCSMSSRYLPSDFMVRFSVKRLPSPRTASKRPSYVLVPDGLQHPKFKGLDSRKGYYVVCRRAVMKEFDKRKCYRRILSAIGQFSSLPEYISHLLRLRILQELELLAARLQARPQCAADSPLLRRLTWKELSAIRAGKPVQDEDAVAILVVPPLNRDPATKKRPLPNASPLPELLSEHPTTKLKRVPLPLSTMCPALSPEDQQGFSDLVTPMKVPLYNGALHERLCKLLMIERRARWRQHGPASTSELGQQSGAETVLRADTVPLAIALWRLRMWEDDGTWERGEGTWVTSHNVCTI</sequence>
<feature type="region of interest" description="Disordered" evidence="1">
    <location>
        <begin position="282"/>
        <end position="301"/>
    </location>
</feature>
<proteinExistence type="predicted"/>
<keyword evidence="3" id="KW-1185">Reference proteome</keyword>
<protein>
    <submittedName>
        <fullName evidence="2">Uncharacterized protein</fullName>
    </submittedName>
</protein>
<gene>
    <name evidence="2" type="ORF">EDB92DRAFT_2054538</name>
</gene>
<organism evidence="2 3">
    <name type="scientific">Lactarius akahatsu</name>
    <dbReference type="NCBI Taxonomy" id="416441"/>
    <lineage>
        <taxon>Eukaryota</taxon>
        <taxon>Fungi</taxon>
        <taxon>Dikarya</taxon>
        <taxon>Basidiomycota</taxon>
        <taxon>Agaricomycotina</taxon>
        <taxon>Agaricomycetes</taxon>
        <taxon>Russulales</taxon>
        <taxon>Russulaceae</taxon>
        <taxon>Lactarius</taxon>
    </lineage>
</organism>
<evidence type="ECO:0000313" key="2">
    <source>
        <dbReference type="EMBL" id="KAH8988607.1"/>
    </source>
</evidence>
<comment type="caution">
    <text evidence="2">The sequence shown here is derived from an EMBL/GenBank/DDBJ whole genome shotgun (WGS) entry which is preliminary data.</text>
</comment>
<dbReference type="AlphaFoldDB" id="A0AAD4LDC9"/>
<name>A0AAD4LDC9_9AGAM</name>
<evidence type="ECO:0000313" key="3">
    <source>
        <dbReference type="Proteomes" id="UP001201163"/>
    </source>
</evidence>
<dbReference type="Proteomes" id="UP001201163">
    <property type="component" value="Unassembled WGS sequence"/>
</dbReference>
<dbReference type="EMBL" id="JAKELL010000041">
    <property type="protein sequence ID" value="KAH8988607.1"/>
    <property type="molecule type" value="Genomic_DNA"/>
</dbReference>
<accession>A0AAD4LDC9</accession>
<reference evidence="2" key="1">
    <citation type="submission" date="2022-01" db="EMBL/GenBank/DDBJ databases">
        <title>Comparative genomics reveals a dynamic genome evolution in the ectomycorrhizal milk-cap (Lactarius) mushrooms.</title>
        <authorList>
            <consortium name="DOE Joint Genome Institute"/>
            <person name="Lebreton A."/>
            <person name="Tang N."/>
            <person name="Kuo A."/>
            <person name="LaButti K."/>
            <person name="Drula E."/>
            <person name="Barry K."/>
            <person name="Clum A."/>
            <person name="Lipzen A."/>
            <person name="Mousain D."/>
            <person name="Ng V."/>
            <person name="Wang R."/>
            <person name="Wang X."/>
            <person name="Dai Y."/>
            <person name="Henrissat B."/>
            <person name="Grigoriev I.V."/>
            <person name="Guerin-Laguette A."/>
            <person name="Yu F."/>
            <person name="Martin F.M."/>
        </authorList>
    </citation>
    <scope>NUCLEOTIDE SEQUENCE</scope>
    <source>
        <strain evidence="2">QP</strain>
    </source>
</reference>